<feature type="compositionally biased region" description="Basic residues" evidence="1">
    <location>
        <begin position="216"/>
        <end position="225"/>
    </location>
</feature>
<evidence type="ECO:0000313" key="3">
    <source>
        <dbReference type="Proteomes" id="UP001154282"/>
    </source>
</evidence>
<dbReference type="EMBL" id="CAMGYJ010000005">
    <property type="protein sequence ID" value="CAI0419504.1"/>
    <property type="molecule type" value="Genomic_DNA"/>
</dbReference>
<protein>
    <submittedName>
        <fullName evidence="2">Uncharacterized protein</fullName>
    </submittedName>
</protein>
<dbReference type="AlphaFoldDB" id="A0AAV0KCU0"/>
<feature type="compositionally biased region" description="Basic and acidic residues" evidence="1">
    <location>
        <begin position="160"/>
        <end position="171"/>
    </location>
</feature>
<reference evidence="2" key="1">
    <citation type="submission" date="2022-08" db="EMBL/GenBank/DDBJ databases">
        <authorList>
            <person name="Gutierrez-Valencia J."/>
        </authorList>
    </citation>
    <scope>NUCLEOTIDE SEQUENCE</scope>
</reference>
<dbReference type="EMBL" id="CAMGYJ010000005">
    <property type="protein sequence ID" value="CAI0419507.1"/>
    <property type="molecule type" value="Genomic_DNA"/>
</dbReference>
<feature type="region of interest" description="Disordered" evidence="1">
    <location>
        <begin position="151"/>
        <end position="171"/>
    </location>
</feature>
<sequence>MASSDDLELPQLTYYKHPQCKSCQELDKKEMKEEYDDEDYVSRYDDFGGDKTLRLHVIFYRRRLFEEGGFYFGCRPNYFNLETLPYPREHFNFEPGFDSIVEECADFAVYAYNEERDAEMELCGIDDASIGGSGGIKIFYLVIRCRNGDSTGDDGGSSTDDGKRKRSSGESDNEKTYRVVLNCRWWSRNLKKILLFRDSNGENLMTPDPAFDRRIRPGKRRPPPT</sequence>
<dbReference type="EMBL" id="CAMGYJ010000005">
    <property type="protein sequence ID" value="CAI0419508.1"/>
    <property type="molecule type" value="Genomic_DNA"/>
</dbReference>
<proteinExistence type="predicted"/>
<dbReference type="EMBL" id="CAMGYJ010000005">
    <property type="protein sequence ID" value="CAI0419506.1"/>
    <property type="molecule type" value="Genomic_DNA"/>
</dbReference>
<accession>A0AAV0KCU0</accession>
<evidence type="ECO:0000256" key="1">
    <source>
        <dbReference type="SAM" id="MobiDB-lite"/>
    </source>
</evidence>
<feature type="region of interest" description="Disordered" evidence="1">
    <location>
        <begin position="206"/>
        <end position="225"/>
    </location>
</feature>
<name>A0AAV0KCU0_9ROSI</name>
<gene>
    <name evidence="2" type="ORF">LITE_LOCUS18010</name>
</gene>
<evidence type="ECO:0000313" key="2">
    <source>
        <dbReference type="EMBL" id="CAI0419507.1"/>
    </source>
</evidence>
<comment type="caution">
    <text evidence="2">The sequence shown here is derived from an EMBL/GenBank/DDBJ whole genome shotgun (WGS) entry which is preliminary data.</text>
</comment>
<organism evidence="2 3">
    <name type="scientific">Linum tenue</name>
    <dbReference type="NCBI Taxonomy" id="586396"/>
    <lineage>
        <taxon>Eukaryota</taxon>
        <taxon>Viridiplantae</taxon>
        <taxon>Streptophyta</taxon>
        <taxon>Embryophyta</taxon>
        <taxon>Tracheophyta</taxon>
        <taxon>Spermatophyta</taxon>
        <taxon>Magnoliopsida</taxon>
        <taxon>eudicotyledons</taxon>
        <taxon>Gunneridae</taxon>
        <taxon>Pentapetalae</taxon>
        <taxon>rosids</taxon>
        <taxon>fabids</taxon>
        <taxon>Malpighiales</taxon>
        <taxon>Linaceae</taxon>
        <taxon>Linum</taxon>
    </lineage>
</organism>
<keyword evidence="3" id="KW-1185">Reference proteome</keyword>
<dbReference type="Proteomes" id="UP001154282">
    <property type="component" value="Unassembled WGS sequence"/>
</dbReference>